<evidence type="ECO:0008006" key="4">
    <source>
        <dbReference type="Google" id="ProtNLM"/>
    </source>
</evidence>
<dbReference type="RefSeq" id="WP_114959910.1">
    <property type="nucleotide sequence ID" value="NZ_MSZW01000039.1"/>
</dbReference>
<accession>A0A4V2V228</accession>
<gene>
    <name evidence="2" type="ORF">EDC34_10542</name>
</gene>
<comment type="caution">
    <text evidence="2">The sequence shown here is derived from an EMBL/GenBank/DDBJ whole genome shotgun (WGS) entry which is preliminary data.</text>
</comment>
<evidence type="ECO:0000256" key="1">
    <source>
        <dbReference type="SAM" id="SignalP"/>
    </source>
</evidence>
<organism evidence="2 3">
    <name type="scientific">Thermomonas haemolytica</name>
    <dbReference type="NCBI Taxonomy" id="141949"/>
    <lineage>
        <taxon>Bacteria</taxon>
        <taxon>Pseudomonadati</taxon>
        <taxon>Pseudomonadota</taxon>
        <taxon>Gammaproteobacteria</taxon>
        <taxon>Lysobacterales</taxon>
        <taxon>Lysobacteraceae</taxon>
        <taxon>Thermomonas</taxon>
    </lineage>
</organism>
<feature type="signal peptide" evidence="1">
    <location>
        <begin position="1"/>
        <end position="24"/>
    </location>
</feature>
<dbReference type="Proteomes" id="UP000295414">
    <property type="component" value="Unassembled WGS sequence"/>
</dbReference>
<keyword evidence="1" id="KW-0732">Signal</keyword>
<protein>
    <recommendedName>
        <fullName evidence="4">DUF4124 domain-containing protein</fullName>
    </recommendedName>
</protein>
<dbReference type="EMBL" id="SMAP01000005">
    <property type="protein sequence ID" value="TCT23452.1"/>
    <property type="molecule type" value="Genomic_DNA"/>
</dbReference>
<feature type="chain" id="PRO_5020944686" description="DUF4124 domain-containing protein" evidence="1">
    <location>
        <begin position="25"/>
        <end position="169"/>
    </location>
</feature>
<evidence type="ECO:0000313" key="3">
    <source>
        <dbReference type="Proteomes" id="UP000295414"/>
    </source>
</evidence>
<sequence>MPRIAPLLLPALLLGPLPAPPVQAQVRQCLAADGTRIYTDRQCGDIAAREAPAALAAGAGGALLTARGGCARSVEDLADALERALQAGDANQLAALYDWAGMGSAAANAVLDQLQRIAGRPLVGVHARTDEATGAVTGLVAEQVDGNGRTPRQAGFGLRRRMGCLWLTL</sequence>
<dbReference type="AlphaFoldDB" id="A0A4V2V228"/>
<reference evidence="2 3" key="1">
    <citation type="submission" date="2019-03" db="EMBL/GenBank/DDBJ databases">
        <title>Genomic Encyclopedia of Type Strains, Phase IV (KMG-IV): sequencing the most valuable type-strain genomes for metagenomic binning, comparative biology and taxonomic classification.</title>
        <authorList>
            <person name="Goeker M."/>
        </authorList>
    </citation>
    <scope>NUCLEOTIDE SEQUENCE [LARGE SCALE GENOMIC DNA]</scope>
    <source>
        <strain evidence="2 3">DSM 13605</strain>
    </source>
</reference>
<dbReference type="OrthoDB" id="5956287at2"/>
<name>A0A4V2V228_9GAMM</name>
<keyword evidence="3" id="KW-1185">Reference proteome</keyword>
<evidence type="ECO:0000313" key="2">
    <source>
        <dbReference type="EMBL" id="TCT23452.1"/>
    </source>
</evidence>
<proteinExistence type="predicted"/>